<dbReference type="Pfam" id="PF00702">
    <property type="entry name" value="Hydrolase"/>
    <property type="match status" value="1"/>
</dbReference>
<keyword evidence="12" id="KW-0378">Hydrolase</keyword>
<dbReference type="SFLD" id="SFLDG00002">
    <property type="entry name" value="C1.7:_P-type_atpase_like"/>
    <property type="match status" value="1"/>
</dbReference>
<feature type="transmembrane region" description="Helical" evidence="11">
    <location>
        <begin position="309"/>
        <end position="326"/>
    </location>
</feature>
<keyword evidence="10 11" id="KW-0472">Membrane</keyword>
<reference evidence="12" key="1">
    <citation type="submission" date="2016-10" db="EMBL/GenBank/DDBJ databases">
        <authorList>
            <person name="de Groot N.N."/>
        </authorList>
    </citation>
    <scope>NUCLEOTIDE SEQUENCE</scope>
</reference>
<evidence type="ECO:0000256" key="3">
    <source>
        <dbReference type="ARBA" id="ARBA00022475"/>
    </source>
</evidence>
<dbReference type="PROSITE" id="PS01229">
    <property type="entry name" value="COF_2"/>
    <property type="match status" value="1"/>
</dbReference>
<gene>
    <name evidence="12" type="ORF">MNB_SUP05-SYMBIONT-5-344</name>
</gene>
<name>A0A1W1E1G4_9ZZZZ</name>
<evidence type="ECO:0000256" key="10">
    <source>
        <dbReference type="ARBA" id="ARBA00023136"/>
    </source>
</evidence>
<dbReference type="EMBL" id="FPHZ01000084">
    <property type="protein sequence ID" value="SFV87795.1"/>
    <property type="molecule type" value="Genomic_DNA"/>
</dbReference>
<evidence type="ECO:0000256" key="5">
    <source>
        <dbReference type="ARBA" id="ARBA00022692"/>
    </source>
</evidence>
<evidence type="ECO:0000256" key="2">
    <source>
        <dbReference type="ARBA" id="ARBA00022448"/>
    </source>
</evidence>
<dbReference type="EC" id="3.6.3.4" evidence="12"/>
<dbReference type="PROSITE" id="PS00154">
    <property type="entry name" value="ATPASE_E1_E2"/>
    <property type="match status" value="1"/>
</dbReference>
<evidence type="ECO:0000256" key="6">
    <source>
        <dbReference type="ARBA" id="ARBA00022842"/>
    </source>
</evidence>
<dbReference type="EC" id="3.6.3.3" evidence="12"/>
<dbReference type="InterPro" id="IPR001757">
    <property type="entry name" value="P_typ_ATPase"/>
</dbReference>
<dbReference type="InterPro" id="IPR018303">
    <property type="entry name" value="ATPase_P-typ_P_site"/>
</dbReference>
<keyword evidence="6" id="KW-0460">Magnesium</keyword>
<dbReference type="AlphaFoldDB" id="A0A1W1E1G4"/>
<dbReference type="GO" id="GO:0016887">
    <property type="term" value="F:ATP hydrolysis activity"/>
    <property type="evidence" value="ECO:0007669"/>
    <property type="project" value="InterPro"/>
</dbReference>
<dbReference type="GO" id="GO:0005507">
    <property type="term" value="F:copper ion binding"/>
    <property type="evidence" value="ECO:0007669"/>
    <property type="project" value="TreeGrafter"/>
</dbReference>
<dbReference type="InterPro" id="IPR023214">
    <property type="entry name" value="HAD_sf"/>
</dbReference>
<accession>A0A1W1E1G4</accession>
<dbReference type="SUPFAM" id="SSF56784">
    <property type="entry name" value="HAD-like"/>
    <property type="match status" value="1"/>
</dbReference>
<dbReference type="PRINTS" id="PR00119">
    <property type="entry name" value="CATATPASE"/>
</dbReference>
<keyword evidence="3" id="KW-1003">Cell membrane</keyword>
<evidence type="ECO:0000256" key="4">
    <source>
        <dbReference type="ARBA" id="ARBA00022553"/>
    </source>
</evidence>
<feature type="transmembrane region" description="Helical" evidence="11">
    <location>
        <begin position="6"/>
        <end position="31"/>
    </location>
</feature>
<dbReference type="NCBIfam" id="TIGR01494">
    <property type="entry name" value="ATPase_P-type"/>
    <property type="match status" value="1"/>
</dbReference>
<feature type="transmembrane region" description="Helical" evidence="11">
    <location>
        <begin position="332"/>
        <end position="350"/>
    </location>
</feature>
<keyword evidence="4" id="KW-0597">Phosphoprotein</keyword>
<dbReference type="GO" id="GO:0005886">
    <property type="term" value="C:plasma membrane"/>
    <property type="evidence" value="ECO:0007669"/>
    <property type="project" value="UniProtKB-SubCell"/>
</dbReference>
<evidence type="ECO:0000256" key="9">
    <source>
        <dbReference type="ARBA" id="ARBA00023065"/>
    </source>
</evidence>
<keyword evidence="2" id="KW-0813">Transport</keyword>
<dbReference type="GO" id="GO:0005524">
    <property type="term" value="F:ATP binding"/>
    <property type="evidence" value="ECO:0007669"/>
    <property type="project" value="InterPro"/>
</dbReference>
<keyword evidence="9" id="KW-0406">Ion transport</keyword>
<comment type="subcellular location">
    <subcellularLocation>
        <location evidence="1">Cell membrane</location>
        <topology evidence="1">Multi-pass membrane protein</topology>
    </subcellularLocation>
</comment>
<evidence type="ECO:0000256" key="8">
    <source>
        <dbReference type="ARBA" id="ARBA00022989"/>
    </source>
</evidence>
<keyword evidence="7" id="KW-1278">Translocase</keyword>
<dbReference type="Gene3D" id="3.40.1110.10">
    <property type="entry name" value="Calcium-transporting ATPase, cytoplasmic domain N"/>
    <property type="match status" value="1"/>
</dbReference>
<dbReference type="InterPro" id="IPR023299">
    <property type="entry name" value="ATPase_P-typ_cyto_dom_N"/>
</dbReference>
<dbReference type="GO" id="GO:0055070">
    <property type="term" value="P:copper ion homeostasis"/>
    <property type="evidence" value="ECO:0007669"/>
    <property type="project" value="TreeGrafter"/>
</dbReference>
<evidence type="ECO:0000256" key="1">
    <source>
        <dbReference type="ARBA" id="ARBA00004651"/>
    </source>
</evidence>
<keyword evidence="5 11" id="KW-0812">Transmembrane</keyword>
<dbReference type="InterPro" id="IPR036412">
    <property type="entry name" value="HAD-like_sf"/>
</dbReference>
<proteinExistence type="predicted"/>
<sequence>MQGDQAWLAHTISVLIVTCPCALALATPIALTLGMERYIKQGILPLKMSALESLATINQVAFDKTGTLTTGNLSVLTVELVGNIDEQEAIKLALSLANYSEHVVAQSLVASFDKVALYPITEFENTLGLGVKADIEGTQWHLGRIDKQQKEQLNLSKYPAKTHAALSNHQGVQAVFILEEKIRPWAKTTVEQLQAMGIKNITLLSGDNELSVQKVAHTLGIEKTLSNCLPQDKLTWLQNAQAQGARILFVGDGINDTPILAGANVSVTLSNASDMANIHSDFIVLNNRLDAITNAINTSKFIKKIIHQNLFWALSYNIVAIPLAAYGLVPPWLAAVGMSLSSLLVVLNALRLQKK</sequence>
<dbReference type="PANTHER" id="PTHR43520:SF5">
    <property type="entry name" value="CATION-TRANSPORTING P-TYPE ATPASE-RELATED"/>
    <property type="match status" value="1"/>
</dbReference>
<evidence type="ECO:0000256" key="7">
    <source>
        <dbReference type="ARBA" id="ARBA00022967"/>
    </source>
</evidence>
<evidence type="ECO:0000256" key="11">
    <source>
        <dbReference type="SAM" id="Phobius"/>
    </source>
</evidence>
<protein>
    <submittedName>
        <fullName evidence="12">Lead, cadmium, zinc and mercury transporting ATPase Copper-translocating P-type ATPase</fullName>
        <ecNumber evidence="12">3.6.3.3</ecNumber>
        <ecNumber evidence="12">3.6.3.4</ecNumber>
    </submittedName>
</protein>
<keyword evidence="8 11" id="KW-1133">Transmembrane helix</keyword>
<dbReference type="PANTHER" id="PTHR43520">
    <property type="entry name" value="ATP7, ISOFORM B"/>
    <property type="match status" value="1"/>
</dbReference>
<dbReference type="SFLD" id="SFLDF00027">
    <property type="entry name" value="p-type_atpase"/>
    <property type="match status" value="1"/>
</dbReference>
<evidence type="ECO:0000313" key="12">
    <source>
        <dbReference type="EMBL" id="SFV87795.1"/>
    </source>
</evidence>
<dbReference type="SFLD" id="SFLDS00003">
    <property type="entry name" value="Haloacid_Dehalogenase"/>
    <property type="match status" value="1"/>
</dbReference>
<organism evidence="12">
    <name type="scientific">hydrothermal vent metagenome</name>
    <dbReference type="NCBI Taxonomy" id="652676"/>
    <lineage>
        <taxon>unclassified sequences</taxon>
        <taxon>metagenomes</taxon>
        <taxon>ecological metagenomes</taxon>
    </lineage>
</organism>
<dbReference type="InterPro" id="IPR044492">
    <property type="entry name" value="P_typ_ATPase_HD_dom"/>
</dbReference>
<dbReference type="Gene3D" id="3.40.50.1000">
    <property type="entry name" value="HAD superfamily/HAD-like"/>
    <property type="match status" value="1"/>
</dbReference>
<dbReference type="GO" id="GO:0043682">
    <property type="term" value="F:P-type divalent copper transporter activity"/>
    <property type="evidence" value="ECO:0007669"/>
    <property type="project" value="TreeGrafter"/>
</dbReference>